<dbReference type="OrthoDB" id="7330802at2"/>
<protein>
    <submittedName>
        <fullName evidence="1">Uncharacterized protein</fullName>
    </submittedName>
</protein>
<gene>
    <name evidence="1" type="ORF">CU669_10405</name>
</gene>
<sequence>MTDTATAVFRINGTLQGPVVDILGQFLPELKALPRDQAYDRTLDDLGLLTRCFEIFRRERARFRYVVVDERRRPVTEDNVPLSCGRTLSEVIAMVVRTAAKRYFRRAILPAAKPEPVQAPPRSEADELYDAIKAYLLHEWQVPLVPAYAEMAPALVRRVGAKLLDAREPEALARLIADPDAPVMRPEVAVGTAGMAPPPMLAVAPMATQPTVSSSPVDPRTASLDEILSPDHMRLRTEAFNQVLLDPEVRAALPNADQIVKIGDVLRGVGGIPAATLVEGLGLRKDQLAVMLMIAHDSIGSTVFGRLFGLRADPELVSRIVDRARIRGLGPGSDVLDCAIFMRGVFARFGHRSRRD</sequence>
<evidence type="ECO:0000313" key="1">
    <source>
        <dbReference type="EMBL" id="RAU22151.1"/>
    </source>
</evidence>
<evidence type="ECO:0000313" key="2">
    <source>
        <dbReference type="Proteomes" id="UP000251075"/>
    </source>
</evidence>
<proteinExistence type="predicted"/>
<dbReference type="EMBL" id="PGTO01000006">
    <property type="protein sequence ID" value="RAU22151.1"/>
    <property type="molecule type" value="Genomic_DNA"/>
</dbReference>
<dbReference type="Proteomes" id="UP000251075">
    <property type="component" value="Unassembled WGS sequence"/>
</dbReference>
<reference evidence="1 2" key="1">
    <citation type="submission" date="2017-11" db="EMBL/GenBank/DDBJ databases">
        <title>Draft genome sequence of magnetotactic bacterium Magnetospirillum kuznetsovii LBB-42.</title>
        <authorList>
            <person name="Grouzdev D.S."/>
            <person name="Rysina M.S."/>
            <person name="Baslerov R.V."/>
            <person name="Koziaeva V."/>
        </authorList>
    </citation>
    <scope>NUCLEOTIDE SEQUENCE [LARGE SCALE GENOMIC DNA]</scope>
    <source>
        <strain evidence="1 2">LBB-42</strain>
    </source>
</reference>
<name>A0A364NYJ7_9PROT</name>
<comment type="caution">
    <text evidence="1">The sequence shown here is derived from an EMBL/GenBank/DDBJ whole genome shotgun (WGS) entry which is preliminary data.</text>
</comment>
<accession>A0A364NYJ7</accession>
<dbReference type="AlphaFoldDB" id="A0A364NYJ7"/>
<organism evidence="1 2">
    <name type="scientific">Paramagnetospirillum kuznetsovii</name>
    <dbReference type="NCBI Taxonomy" id="2053833"/>
    <lineage>
        <taxon>Bacteria</taxon>
        <taxon>Pseudomonadati</taxon>
        <taxon>Pseudomonadota</taxon>
        <taxon>Alphaproteobacteria</taxon>
        <taxon>Rhodospirillales</taxon>
        <taxon>Magnetospirillaceae</taxon>
        <taxon>Paramagnetospirillum</taxon>
    </lineage>
</organism>
<keyword evidence="2" id="KW-1185">Reference proteome</keyword>